<feature type="compositionally biased region" description="Low complexity" evidence="1">
    <location>
        <begin position="203"/>
        <end position="213"/>
    </location>
</feature>
<dbReference type="Proteomes" id="UP000235388">
    <property type="component" value="Unassembled WGS sequence"/>
</dbReference>
<feature type="compositionally biased region" description="Pro residues" evidence="1">
    <location>
        <begin position="114"/>
        <end position="133"/>
    </location>
</feature>
<dbReference type="EMBL" id="PGCJ01000063">
    <property type="protein sequence ID" value="PLW53355.1"/>
    <property type="molecule type" value="Genomic_DNA"/>
</dbReference>
<keyword evidence="3" id="KW-1185">Reference proteome</keyword>
<evidence type="ECO:0000313" key="2">
    <source>
        <dbReference type="EMBL" id="PLW53355.1"/>
    </source>
</evidence>
<comment type="caution">
    <text evidence="2">The sequence shown here is derived from an EMBL/GenBank/DDBJ whole genome shotgun (WGS) entry which is preliminary data.</text>
</comment>
<dbReference type="AlphaFoldDB" id="A0A2N5VTP6"/>
<gene>
    <name evidence="2" type="ORF">PCANC_13363</name>
</gene>
<accession>A0A2N5VTP6</accession>
<proteinExistence type="predicted"/>
<reference evidence="2 3" key="1">
    <citation type="submission" date="2017-11" db="EMBL/GenBank/DDBJ databases">
        <title>De novo assembly and phasing of dikaryotic genomes from two isolates of Puccinia coronata f. sp. avenae, the causal agent of oat crown rust.</title>
        <authorList>
            <person name="Miller M.E."/>
            <person name="Zhang Y."/>
            <person name="Omidvar V."/>
            <person name="Sperschneider J."/>
            <person name="Schwessinger B."/>
            <person name="Raley C."/>
            <person name="Palmer J.M."/>
            <person name="Garnica D."/>
            <person name="Upadhyaya N."/>
            <person name="Rathjen J."/>
            <person name="Taylor J.M."/>
            <person name="Park R.F."/>
            <person name="Dodds P.N."/>
            <person name="Hirsch C.D."/>
            <person name="Kianian S.F."/>
            <person name="Figueroa M."/>
        </authorList>
    </citation>
    <scope>NUCLEOTIDE SEQUENCE [LARGE SCALE GENOMIC DNA]</scope>
    <source>
        <strain evidence="2">12NC29</strain>
    </source>
</reference>
<name>A0A2N5VTP6_9BASI</name>
<evidence type="ECO:0000313" key="3">
    <source>
        <dbReference type="Proteomes" id="UP000235388"/>
    </source>
</evidence>
<evidence type="ECO:0000256" key="1">
    <source>
        <dbReference type="SAM" id="MobiDB-lite"/>
    </source>
</evidence>
<feature type="compositionally biased region" description="Acidic residues" evidence="1">
    <location>
        <begin position="185"/>
        <end position="202"/>
    </location>
</feature>
<feature type="compositionally biased region" description="Low complexity" evidence="1">
    <location>
        <begin position="134"/>
        <end position="161"/>
    </location>
</feature>
<protein>
    <submittedName>
        <fullName evidence="2">Uncharacterized protein</fullName>
    </submittedName>
</protein>
<feature type="region of interest" description="Disordered" evidence="1">
    <location>
        <begin position="81"/>
        <end position="220"/>
    </location>
</feature>
<organism evidence="2 3">
    <name type="scientific">Puccinia coronata f. sp. avenae</name>
    <dbReference type="NCBI Taxonomy" id="200324"/>
    <lineage>
        <taxon>Eukaryota</taxon>
        <taxon>Fungi</taxon>
        <taxon>Dikarya</taxon>
        <taxon>Basidiomycota</taxon>
        <taxon>Pucciniomycotina</taxon>
        <taxon>Pucciniomycetes</taxon>
        <taxon>Pucciniales</taxon>
        <taxon>Pucciniaceae</taxon>
        <taxon>Puccinia</taxon>
    </lineage>
</organism>
<dbReference type="OrthoDB" id="2504309at2759"/>
<sequence length="333" mass="35865">MTIAMPSHPLSPPTFATSRPNAVGLIAESSRKKEFPSVAKLLDGLSFQDETHPDFLLRASSSRLKPNPIRLSSPTLYVRSPIDTPSTVTRPKTRAAPSYHPLSSRLNPLDPTTAPIPLPPPTPSPSLVPPPSSIPLLIERSSDSACTTTTTTSSTSSFSLTRPIGTQSFTAGALRTSLKRPYNSSEEEEEEEEDDDDDDDSQAEGSAGASDSDSPGHAAFGLGIDWQTELKHCTRAAAGYDRPTARPSLSWLRRKHAVDRSTSTITTITTATAAAAAAAAVHVTSVAGCLGEQKNKSENNPLIQLMASRSLEIRQVDKRRRYLDGTRFHQVIR</sequence>